<dbReference type="InterPro" id="IPR038573">
    <property type="entry name" value="BrnT_sf"/>
</dbReference>
<dbReference type="InterPro" id="IPR007460">
    <property type="entry name" value="BrnT_toxin"/>
</dbReference>
<dbReference type="Pfam" id="PF04365">
    <property type="entry name" value="BrnT_toxin"/>
    <property type="match status" value="1"/>
</dbReference>
<reference evidence="1" key="2">
    <citation type="submission" date="2020-09" db="EMBL/GenBank/DDBJ databases">
        <authorList>
            <person name="Sun Q."/>
            <person name="Kim S."/>
        </authorList>
    </citation>
    <scope>NUCLEOTIDE SEQUENCE</scope>
    <source>
        <strain evidence="1">KCTC 23310</strain>
    </source>
</reference>
<comment type="caution">
    <text evidence="1">The sequence shown here is derived from an EMBL/GenBank/DDBJ whole genome shotgun (WGS) entry which is preliminary data.</text>
</comment>
<reference evidence="1" key="1">
    <citation type="journal article" date="2014" name="Int. J. Syst. Evol. Microbiol.">
        <title>Complete genome sequence of Corynebacterium casei LMG S-19264T (=DSM 44701T), isolated from a smear-ripened cheese.</title>
        <authorList>
            <consortium name="US DOE Joint Genome Institute (JGI-PGF)"/>
            <person name="Walter F."/>
            <person name="Albersmeier A."/>
            <person name="Kalinowski J."/>
            <person name="Ruckert C."/>
        </authorList>
    </citation>
    <scope>NUCLEOTIDE SEQUENCE</scope>
    <source>
        <strain evidence="1">KCTC 23310</strain>
    </source>
</reference>
<evidence type="ECO:0008006" key="3">
    <source>
        <dbReference type="Google" id="ProtNLM"/>
    </source>
</evidence>
<organism evidence="1 2">
    <name type="scientific">Neogemmobacter tilapiae</name>
    <dbReference type="NCBI Taxonomy" id="875041"/>
    <lineage>
        <taxon>Bacteria</taxon>
        <taxon>Pseudomonadati</taxon>
        <taxon>Pseudomonadota</taxon>
        <taxon>Alphaproteobacteria</taxon>
        <taxon>Rhodobacterales</taxon>
        <taxon>Paracoccaceae</taxon>
        <taxon>Neogemmobacter</taxon>
    </lineage>
</organism>
<protein>
    <recommendedName>
        <fullName evidence="3">BrnT family toxin</fullName>
    </recommendedName>
</protein>
<proteinExistence type="predicted"/>
<dbReference type="AlphaFoldDB" id="A0A918WGN8"/>
<name>A0A918WGN8_9RHOB</name>
<gene>
    <name evidence="1" type="ORF">GCM10007315_02660</name>
</gene>
<keyword evidence="2" id="KW-1185">Reference proteome</keyword>
<accession>A0A918WGN8</accession>
<dbReference type="RefSeq" id="WP_189409664.1">
    <property type="nucleotide sequence ID" value="NZ_BMYJ01000001.1"/>
</dbReference>
<evidence type="ECO:0000313" key="2">
    <source>
        <dbReference type="Proteomes" id="UP000638981"/>
    </source>
</evidence>
<dbReference type="Proteomes" id="UP000638981">
    <property type="component" value="Unassembled WGS sequence"/>
</dbReference>
<sequence>MWEWDDDKRQANRAKHGVDFALVEGFDWASAKTEVDLRRDYGEERFESSGLIGERLCVLVYTPRGNRRRLISLRKANAREVERWLT</sequence>
<dbReference type="Gene3D" id="3.10.450.530">
    <property type="entry name" value="Ribonuclease toxin, BrnT, of type II toxin-antitoxin system"/>
    <property type="match status" value="1"/>
</dbReference>
<evidence type="ECO:0000313" key="1">
    <source>
        <dbReference type="EMBL" id="GHC44850.1"/>
    </source>
</evidence>
<dbReference type="EMBL" id="BMYJ01000001">
    <property type="protein sequence ID" value="GHC44850.1"/>
    <property type="molecule type" value="Genomic_DNA"/>
</dbReference>